<name>A0A916VHK7_9LACO</name>
<gene>
    <name evidence="2" type="ORF">LCB40_01600</name>
</gene>
<evidence type="ECO:0000313" key="2">
    <source>
        <dbReference type="EMBL" id="GFZ26280.1"/>
    </source>
</evidence>
<keyword evidence="1" id="KW-0812">Transmembrane</keyword>
<evidence type="ECO:0000313" key="3">
    <source>
        <dbReference type="Proteomes" id="UP000677218"/>
    </source>
</evidence>
<dbReference type="Proteomes" id="UP000677218">
    <property type="component" value="Unassembled WGS sequence"/>
</dbReference>
<evidence type="ECO:0008006" key="4">
    <source>
        <dbReference type="Google" id="ProtNLM"/>
    </source>
</evidence>
<protein>
    <recommendedName>
        <fullName evidence="4">Type VII secretion protein EssA</fullName>
    </recommendedName>
</protein>
<dbReference type="RefSeq" id="WP_212779987.1">
    <property type="nucleotide sequence ID" value="NZ_BMAY01000001.1"/>
</dbReference>
<reference evidence="2" key="1">
    <citation type="submission" date="2020-08" db="EMBL/GenBank/DDBJ databases">
        <title>Taxonomic study for Lactobacillus species isolated from hardwood bark.</title>
        <authorList>
            <person name="Tohno M."/>
            <person name="Tanizawa Y."/>
        </authorList>
    </citation>
    <scope>NUCLEOTIDE SEQUENCE</scope>
    <source>
        <strain evidence="2">B40</strain>
    </source>
</reference>
<sequence>MFKKMRKLITILGIVIIGLFIANSAPIQAASQSKQALPQTLVERLEQKRHAKVDLRAESMAFQTSVLTNFTDASSNESQAILTNAMMKQPPKAQTKKMAYRPKKKAKTATIETSTKVETVNVSGHKQAHSLWNQPLPMMHGLLTLGQAILICLMIIILILALYIYHRRFDINDDDQTNSNLKHL</sequence>
<evidence type="ECO:0000256" key="1">
    <source>
        <dbReference type="SAM" id="Phobius"/>
    </source>
</evidence>
<accession>A0A916VHK7</accession>
<organism evidence="2 3">
    <name type="scientific">Lactobacillus corticis</name>
    <dbReference type="NCBI Taxonomy" id="2201249"/>
    <lineage>
        <taxon>Bacteria</taxon>
        <taxon>Bacillati</taxon>
        <taxon>Bacillota</taxon>
        <taxon>Bacilli</taxon>
        <taxon>Lactobacillales</taxon>
        <taxon>Lactobacillaceae</taxon>
        <taxon>Lactobacillus</taxon>
    </lineage>
</organism>
<keyword evidence="1" id="KW-0472">Membrane</keyword>
<comment type="caution">
    <text evidence="2">The sequence shown here is derived from an EMBL/GenBank/DDBJ whole genome shotgun (WGS) entry which is preliminary data.</text>
</comment>
<dbReference type="AlphaFoldDB" id="A0A916VHK7"/>
<keyword evidence="1" id="KW-1133">Transmembrane helix</keyword>
<feature type="transmembrane region" description="Helical" evidence="1">
    <location>
        <begin position="142"/>
        <end position="165"/>
    </location>
</feature>
<dbReference type="EMBL" id="BMAY01000001">
    <property type="protein sequence ID" value="GFZ26280.1"/>
    <property type="molecule type" value="Genomic_DNA"/>
</dbReference>
<keyword evidence="3" id="KW-1185">Reference proteome</keyword>
<proteinExistence type="predicted"/>